<dbReference type="Gene3D" id="6.20.50.110">
    <property type="entry name" value="Methyltransferase, zinc-binding domain"/>
    <property type="match status" value="1"/>
</dbReference>
<gene>
    <name evidence="2" type="ORF">METZ01_LOCUS231060</name>
</gene>
<dbReference type="InterPro" id="IPR038576">
    <property type="entry name" value="Methyltransf_Zn-bd_dom_put_sf"/>
</dbReference>
<reference evidence="2" key="1">
    <citation type="submission" date="2018-05" db="EMBL/GenBank/DDBJ databases">
        <authorList>
            <person name="Lanie J.A."/>
            <person name="Ng W.-L."/>
            <person name="Kazmierczak K.M."/>
            <person name="Andrzejewski T.M."/>
            <person name="Davidsen T.M."/>
            <person name="Wayne K.J."/>
            <person name="Tettelin H."/>
            <person name="Glass J.I."/>
            <person name="Rusch D."/>
            <person name="Podicherti R."/>
            <person name="Tsui H.-C.T."/>
            <person name="Winkler M.E."/>
        </authorList>
    </citation>
    <scope>NUCLEOTIDE SEQUENCE</scope>
</reference>
<dbReference type="AlphaFoldDB" id="A0A382GSW9"/>
<dbReference type="EMBL" id="UINC01057255">
    <property type="protein sequence ID" value="SVB78206.1"/>
    <property type="molecule type" value="Genomic_DNA"/>
</dbReference>
<feature type="non-terminal residue" evidence="2">
    <location>
        <position position="1"/>
    </location>
</feature>
<name>A0A382GSW9_9ZZZZ</name>
<feature type="domain" description="Methyltransferase putative zinc binding" evidence="1">
    <location>
        <begin position="10"/>
        <end position="69"/>
    </location>
</feature>
<dbReference type="InterPro" id="IPR013630">
    <property type="entry name" value="Methyltransf_Zn-bd_dom_put"/>
</dbReference>
<accession>A0A382GSW9</accession>
<proteinExistence type="predicted"/>
<feature type="non-terminal residue" evidence="2">
    <location>
        <position position="127"/>
    </location>
</feature>
<sequence>VGVFDLVDDCRICGSADLRPVLDLGPQPLANSLRRESAEVLEEIPLDLVFCGSCQTPQLTATVDPAELFRHYIWVTGTARTTRAYSTEFRDRIIGIAEAAGADLPTIVEVASNDGTFLRRFQEAGWQ</sequence>
<protein>
    <recommendedName>
        <fullName evidence="1">Methyltransferase putative zinc binding domain-containing protein</fullName>
    </recommendedName>
</protein>
<organism evidence="2">
    <name type="scientific">marine metagenome</name>
    <dbReference type="NCBI Taxonomy" id="408172"/>
    <lineage>
        <taxon>unclassified sequences</taxon>
        <taxon>metagenomes</taxon>
        <taxon>ecological metagenomes</taxon>
    </lineage>
</organism>
<evidence type="ECO:0000313" key="2">
    <source>
        <dbReference type="EMBL" id="SVB78206.1"/>
    </source>
</evidence>
<dbReference type="Pfam" id="PF08421">
    <property type="entry name" value="Methyltransf_13"/>
    <property type="match status" value="1"/>
</dbReference>
<evidence type="ECO:0000259" key="1">
    <source>
        <dbReference type="Pfam" id="PF08421"/>
    </source>
</evidence>